<keyword evidence="1" id="KW-1133">Transmembrane helix</keyword>
<sequence length="305" mass="33307">MSLKNDVRKPSDVELFDHPFVAILSLFIYRAPAATGSGIIDPDYYWHLSYGDWILDNGRLPTADFWSWTMEGKAYRLTQWLGEVVMALANRAGGEVGTSVLAALLICLTLTCSYRAARCYLDNRLAALAVAAGCNAILVSLSCRPHQFTHLGLACLTWIIAAYMTTGLRKPLYWIAPLFALWVNLHGGYAVGLAYLWMLVGAIAADNFVRNECAGILSSCAPLGWAALAGTLATLMNPYGWGAWQYAMEIANLKSSSAGIVDEWAATSIKGDVGFNFFIVTTTMFACMIASVKRPSSDQCCVRLR</sequence>
<feature type="transmembrane region" description="Helical" evidence="1">
    <location>
        <begin position="172"/>
        <end position="204"/>
    </location>
</feature>
<feature type="transmembrane region" description="Helical" evidence="1">
    <location>
        <begin position="273"/>
        <end position="292"/>
    </location>
</feature>
<protein>
    <submittedName>
        <fullName evidence="2">Uncharacterized protein</fullName>
    </submittedName>
</protein>
<name>A0A9D7IDY6_9RHOO</name>
<reference evidence="2" key="1">
    <citation type="submission" date="2020-10" db="EMBL/GenBank/DDBJ databases">
        <title>Connecting structure to function with the recovery of over 1000 high-quality activated sludge metagenome-assembled genomes encoding full-length rRNA genes using long-read sequencing.</title>
        <authorList>
            <person name="Singleton C.M."/>
            <person name="Petriglieri F."/>
            <person name="Kristensen J.M."/>
            <person name="Kirkegaard R.H."/>
            <person name="Michaelsen T.Y."/>
            <person name="Andersen M.H."/>
            <person name="Karst S.M."/>
            <person name="Dueholm M.S."/>
            <person name="Nielsen P.H."/>
            <person name="Albertsen M."/>
        </authorList>
    </citation>
    <scope>NUCLEOTIDE SEQUENCE</scope>
    <source>
        <strain evidence="2">EsbW_18-Q3-R4-48_MAXAC.044</strain>
    </source>
</reference>
<keyword evidence="1" id="KW-0812">Transmembrane</keyword>
<organism evidence="2 3">
    <name type="scientific">Candidatus Propionivibrio dominans</name>
    <dbReference type="NCBI Taxonomy" id="2954373"/>
    <lineage>
        <taxon>Bacteria</taxon>
        <taxon>Pseudomonadati</taxon>
        <taxon>Pseudomonadota</taxon>
        <taxon>Betaproteobacteria</taxon>
        <taxon>Rhodocyclales</taxon>
        <taxon>Rhodocyclaceae</taxon>
        <taxon>Propionivibrio</taxon>
    </lineage>
</organism>
<proteinExistence type="predicted"/>
<dbReference type="Proteomes" id="UP000886602">
    <property type="component" value="Unassembled WGS sequence"/>
</dbReference>
<evidence type="ECO:0000256" key="1">
    <source>
        <dbReference type="SAM" id="Phobius"/>
    </source>
</evidence>
<accession>A0A9D7IDY6</accession>
<feature type="transmembrane region" description="Helical" evidence="1">
    <location>
        <begin position="148"/>
        <end position="166"/>
    </location>
</feature>
<feature type="transmembrane region" description="Helical" evidence="1">
    <location>
        <begin position="216"/>
        <end position="236"/>
    </location>
</feature>
<dbReference type="EMBL" id="JADJNC010000037">
    <property type="protein sequence ID" value="MBK7424610.1"/>
    <property type="molecule type" value="Genomic_DNA"/>
</dbReference>
<feature type="transmembrane region" description="Helical" evidence="1">
    <location>
        <begin position="96"/>
        <end position="117"/>
    </location>
</feature>
<dbReference type="AlphaFoldDB" id="A0A9D7IDY6"/>
<feature type="transmembrane region" description="Helical" evidence="1">
    <location>
        <begin position="123"/>
        <end position="141"/>
    </location>
</feature>
<keyword evidence="1" id="KW-0472">Membrane</keyword>
<gene>
    <name evidence="2" type="ORF">IPJ48_16830</name>
</gene>
<evidence type="ECO:0000313" key="3">
    <source>
        <dbReference type="Proteomes" id="UP000886602"/>
    </source>
</evidence>
<evidence type="ECO:0000313" key="2">
    <source>
        <dbReference type="EMBL" id="MBK7424610.1"/>
    </source>
</evidence>
<comment type="caution">
    <text evidence="2">The sequence shown here is derived from an EMBL/GenBank/DDBJ whole genome shotgun (WGS) entry which is preliminary data.</text>
</comment>